<comment type="caution">
    <text evidence="2">The sequence shown here is derived from an EMBL/GenBank/DDBJ whole genome shotgun (WGS) entry which is preliminary data.</text>
</comment>
<accession>A0AAV4R2B4</accession>
<reference evidence="2 3" key="1">
    <citation type="submission" date="2021-06" db="EMBL/GenBank/DDBJ databases">
        <title>Caerostris darwini draft genome.</title>
        <authorList>
            <person name="Kono N."/>
            <person name="Arakawa K."/>
        </authorList>
    </citation>
    <scope>NUCLEOTIDE SEQUENCE [LARGE SCALE GENOMIC DNA]</scope>
</reference>
<dbReference type="EMBL" id="BPLQ01005553">
    <property type="protein sequence ID" value="GIY15610.1"/>
    <property type="molecule type" value="Genomic_DNA"/>
</dbReference>
<evidence type="ECO:0000256" key="1">
    <source>
        <dbReference type="SAM" id="MobiDB-lite"/>
    </source>
</evidence>
<feature type="region of interest" description="Disordered" evidence="1">
    <location>
        <begin position="72"/>
        <end position="105"/>
    </location>
</feature>
<feature type="compositionally biased region" description="Basic residues" evidence="1">
    <location>
        <begin position="80"/>
        <end position="93"/>
    </location>
</feature>
<gene>
    <name evidence="2" type="ORF">CDAR_121881</name>
</gene>
<proteinExistence type="predicted"/>
<evidence type="ECO:0000313" key="2">
    <source>
        <dbReference type="EMBL" id="GIY15610.1"/>
    </source>
</evidence>
<name>A0AAV4R2B4_9ARAC</name>
<sequence>MIYGDDSTVGGECSKLFNCASNYLSPTFANPSFFVEAVVTLRIGGLPRFANVSNCILIYLWGIYSLNEDRTTNQKNQQKCVRKSKKKKPKPKKDRSPDAIPSLRNKPVRLKDISSGWEHQHFLEEVLMT</sequence>
<keyword evidence="3" id="KW-1185">Reference proteome</keyword>
<dbReference type="Proteomes" id="UP001054837">
    <property type="component" value="Unassembled WGS sequence"/>
</dbReference>
<protein>
    <submittedName>
        <fullName evidence="2">Uncharacterized protein</fullName>
    </submittedName>
</protein>
<organism evidence="2 3">
    <name type="scientific">Caerostris darwini</name>
    <dbReference type="NCBI Taxonomy" id="1538125"/>
    <lineage>
        <taxon>Eukaryota</taxon>
        <taxon>Metazoa</taxon>
        <taxon>Ecdysozoa</taxon>
        <taxon>Arthropoda</taxon>
        <taxon>Chelicerata</taxon>
        <taxon>Arachnida</taxon>
        <taxon>Araneae</taxon>
        <taxon>Araneomorphae</taxon>
        <taxon>Entelegynae</taxon>
        <taxon>Araneoidea</taxon>
        <taxon>Araneidae</taxon>
        <taxon>Caerostris</taxon>
    </lineage>
</organism>
<evidence type="ECO:0000313" key="3">
    <source>
        <dbReference type="Proteomes" id="UP001054837"/>
    </source>
</evidence>
<dbReference type="AlphaFoldDB" id="A0AAV4R2B4"/>